<dbReference type="Proteomes" id="UP000286716">
    <property type="component" value="Unassembled WGS sequence"/>
</dbReference>
<dbReference type="PANTHER" id="PTHR43477">
    <property type="entry name" value="DIHYDROANTICAPSIN 7-DEHYDROGENASE"/>
    <property type="match status" value="1"/>
</dbReference>
<evidence type="ECO:0000313" key="3">
    <source>
        <dbReference type="EMBL" id="RSM46383.1"/>
    </source>
</evidence>
<organism evidence="3 4">
    <name type="scientific">Amycolatopsis balhimycina DSM 5908</name>
    <dbReference type="NCBI Taxonomy" id="1081091"/>
    <lineage>
        <taxon>Bacteria</taxon>
        <taxon>Bacillati</taxon>
        <taxon>Actinomycetota</taxon>
        <taxon>Actinomycetes</taxon>
        <taxon>Pseudonocardiales</taxon>
        <taxon>Pseudonocardiaceae</taxon>
        <taxon>Amycolatopsis</taxon>
    </lineage>
</organism>
<evidence type="ECO:0000256" key="1">
    <source>
        <dbReference type="ARBA" id="ARBA00006484"/>
    </source>
</evidence>
<sequence length="239" mass="24707">MTGTVTLITGGASGIGAAAARRFHRRGDHVVIVDRDTIRGAAVAEEVGGQFVSADVGEPDDNTRAVETTLDAFGQLDEVVLNAGVPGRCGLHDFTVEGYRDTMRTNLDGVVYGLHACLPRLRRQGHGSILVMAGIAGLTGSPDLFYATGKYALVGLVRSAPAADGIRINALCPGLVDTPALAPHRAALRAHGLQLADPAEIAAAVETVLADPRTGQVWTVQDGQPAAPVPPPEVRLASG</sequence>
<dbReference type="AlphaFoldDB" id="A0A428WTH8"/>
<dbReference type="OrthoDB" id="4133661at2"/>
<comment type="caution">
    <text evidence="3">The sequence shown here is derived from an EMBL/GenBank/DDBJ whole genome shotgun (WGS) entry which is preliminary data.</text>
</comment>
<dbReference type="SUPFAM" id="SSF51735">
    <property type="entry name" value="NAD(P)-binding Rossmann-fold domains"/>
    <property type="match status" value="1"/>
</dbReference>
<reference evidence="3 4" key="1">
    <citation type="submission" date="2018-05" db="EMBL/GenBank/DDBJ databases">
        <title>Evolution of GPA BGCs.</title>
        <authorList>
            <person name="Waglechner N."/>
            <person name="Wright G.D."/>
        </authorList>
    </citation>
    <scope>NUCLEOTIDE SEQUENCE [LARGE SCALE GENOMIC DNA]</scope>
    <source>
        <strain evidence="3 4">DSM 5908</strain>
    </source>
</reference>
<keyword evidence="4" id="KW-1185">Reference proteome</keyword>
<dbReference type="InterPro" id="IPR036291">
    <property type="entry name" value="NAD(P)-bd_dom_sf"/>
</dbReference>
<dbReference type="PRINTS" id="PR00081">
    <property type="entry name" value="GDHRDH"/>
</dbReference>
<dbReference type="InterPro" id="IPR051122">
    <property type="entry name" value="SDR_DHRS6-like"/>
</dbReference>
<evidence type="ECO:0000313" key="4">
    <source>
        <dbReference type="Proteomes" id="UP000286716"/>
    </source>
</evidence>
<dbReference type="Pfam" id="PF00106">
    <property type="entry name" value="adh_short"/>
    <property type="match status" value="1"/>
</dbReference>
<gene>
    <name evidence="3" type="ORF">DMA12_11380</name>
</gene>
<dbReference type="RefSeq" id="WP_020638130.1">
    <property type="nucleotide sequence ID" value="NZ_QHHU01000013.1"/>
</dbReference>
<dbReference type="Gene3D" id="3.40.50.720">
    <property type="entry name" value="NAD(P)-binding Rossmann-like Domain"/>
    <property type="match status" value="1"/>
</dbReference>
<keyword evidence="2" id="KW-0560">Oxidoreductase</keyword>
<dbReference type="InterPro" id="IPR002347">
    <property type="entry name" value="SDR_fam"/>
</dbReference>
<comment type="similarity">
    <text evidence="1">Belongs to the short-chain dehydrogenases/reductases (SDR) family.</text>
</comment>
<proteinExistence type="inferred from homology"/>
<name>A0A428WTH8_AMYBA</name>
<dbReference type="EMBL" id="QHHU01000013">
    <property type="protein sequence ID" value="RSM46383.1"/>
    <property type="molecule type" value="Genomic_DNA"/>
</dbReference>
<accession>A0A428WTH8</accession>
<evidence type="ECO:0000256" key="2">
    <source>
        <dbReference type="ARBA" id="ARBA00023002"/>
    </source>
</evidence>
<protein>
    <submittedName>
        <fullName evidence="3">SDR family NAD(P)-dependent oxidoreductase</fullName>
    </submittedName>
</protein>
<dbReference type="GO" id="GO:0016491">
    <property type="term" value="F:oxidoreductase activity"/>
    <property type="evidence" value="ECO:0007669"/>
    <property type="project" value="UniProtKB-KW"/>
</dbReference>
<dbReference type="PANTHER" id="PTHR43477:SF1">
    <property type="entry name" value="DIHYDROANTICAPSIN 7-DEHYDROGENASE"/>
    <property type="match status" value="1"/>
</dbReference>
<dbReference type="CDD" id="cd05233">
    <property type="entry name" value="SDR_c"/>
    <property type="match status" value="1"/>
</dbReference>